<dbReference type="Pfam" id="PF03061">
    <property type="entry name" value="4HBT"/>
    <property type="match status" value="1"/>
</dbReference>
<dbReference type="InterPro" id="IPR052061">
    <property type="entry name" value="PTE-AB_protein"/>
</dbReference>
<proteinExistence type="predicted"/>
<dbReference type="EMBL" id="JAPJDO010000020">
    <property type="protein sequence ID" value="MCX2939111.1"/>
    <property type="molecule type" value="Genomic_DNA"/>
</dbReference>
<dbReference type="PANTHER" id="PTHR47260:SF1">
    <property type="entry name" value="UPF0644 PROTEIN PB2B4.06"/>
    <property type="match status" value="1"/>
</dbReference>
<feature type="domain" description="Thioesterase" evidence="1">
    <location>
        <begin position="119"/>
        <end position="175"/>
    </location>
</feature>
<protein>
    <submittedName>
        <fullName evidence="2">PaaI family thioesterase</fullName>
    </submittedName>
</protein>
<dbReference type="InterPro" id="IPR006683">
    <property type="entry name" value="Thioestr_dom"/>
</dbReference>
<gene>
    <name evidence="2" type="ORF">ORI27_20650</name>
</gene>
<dbReference type="PANTHER" id="PTHR47260">
    <property type="entry name" value="UPF0644 PROTEIN PB2B4.06"/>
    <property type="match status" value="1"/>
</dbReference>
<dbReference type="CDD" id="cd03443">
    <property type="entry name" value="PaaI_thioesterase"/>
    <property type="match status" value="1"/>
</dbReference>
<reference evidence="2 3" key="1">
    <citation type="submission" date="2022-11" db="EMBL/GenBank/DDBJ databases">
        <title>Mycobacterium sp. nov.</title>
        <authorList>
            <person name="Papic B."/>
            <person name="Spicic S."/>
            <person name="Duvnjak S."/>
        </authorList>
    </citation>
    <scope>NUCLEOTIDE SEQUENCE [LARGE SCALE GENOMIC DNA]</scope>
    <source>
        <strain evidence="2 3">CVI_P4</strain>
    </source>
</reference>
<dbReference type="RefSeq" id="WP_265998890.1">
    <property type="nucleotide sequence ID" value="NZ_JAPJDN010000020.1"/>
</dbReference>
<name>A0ABT3SHW3_9MYCO</name>
<dbReference type="Gene3D" id="3.10.129.10">
    <property type="entry name" value="Hotdog Thioesterase"/>
    <property type="match status" value="1"/>
</dbReference>
<accession>A0ABT3SHW3</accession>
<dbReference type="SUPFAM" id="SSF54637">
    <property type="entry name" value="Thioesterase/thiol ester dehydrase-isomerase"/>
    <property type="match status" value="1"/>
</dbReference>
<dbReference type="InterPro" id="IPR029069">
    <property type="entry name" value="HotDog_dom_sf"/>
</dbReference>
<keyword evidence="3" id="KW-1185">Reference proteome</keyword>
<sequence>MDFDWGVISADEHDRIKALHEPLAEAVRRLIDASLHSGADADTILAARQAIDSVSEMLERTPTDRPRTLRHAETGLPVVWRNPAVGSHNPLAPPMTTHHEDGRVWTEFTLGPVYEGPPGLVHGGICALLLDQLLGEVATRQLSKPKFTGTITLKYLRGTPLGPLRGEAWVERSEGYKTYARGFLGDAQGKTVEAEGVFIMPAWARESGGQERSDSGVVT</sequence>
<dbReference type="Proteomes" id="UP001300745">
    <property type="component" value="Unassembled WGS sequence"/>
</dbReference>
<evidence type="ECO:0000259" key="1">
    <source>
        <dbReference type="Pfam" id="PF03061"/>
    </source>
</evidence>
<evidence type="ECO:0000313" key="3">
    <source>
        <dbReference type="Proteomes" id="UP001300745"/>
    </source>
</evidence>
<evidence type="ECO:0000313" key="2">
    <source>
        <dbReference type="EMBL" id="MCX2939111.1"/>
    </source>
</evidence>
<organism evidence="2 3">
    <name type="scientific">Mycobacterium pinniadriaticum</name>
    <dbReference type="NCBI Taxonomy" id="2994102"/>
    <lineage>
        <taxon>Bacteria</taxon>
        <taxon>Bacillati</taxon>
        <taxon>Actinomycetota</taxon>
        <taxon>Actinomycetes</taxon>
        <taxon>Mycobacteriales</taxon>
        <taxon>Mycobacteriaceae</taxon>
        <taxon>Mycobacterium</taxon>
    </lineage>
</organism>
<comment type="caution">
    <text evidence="2">The sequence shown here is derived from an EMBL/GenBank/DDBJ whole genome shotgun (WGS) entry which is preliminary data.</text>
</comment>